<dbReference type="OrthoDB" id="9813368at2"/>
<dbReference type="InterPro" id="IPR000064">
    <property type="entry name" value="NLP_P60_dom"/>
</dbReference>
<evidence type="ECO:0000256" key="3">
    <source>
        <dbReference type="ARBA" id="ARBA00022801"/>
    </source>
</evidence>
<feature type="domain" description="NlpC/P60" evidence="5">
    <location>
        <begin position="137"/>
        <end position="261"/>
    </location>
</feature>
<keyword evidence="7" id="KW-1185">Reference proteome</keyword>
<accession>A0A1Y5SV03</accession>
<dbReference type="InterPro" id="IPR038765">
    <property type="entry name" value="Papain-like_cys_pep_sf"/>
</dbReference>
<dbReference type="EC" id="3.4.-.-" evidence="6"/>
<dbReference type="PROSITE" id="PS51935">
    <property type="entry name" value="NLPC_P60"/>
    <property type="match status" value="1"/>
</dbReference>
<dbReference type="SUPFAM" id="SSF54001">
    <property type="entry name" value="Cysteine proteinases"/>
    <property type="match status" value="1"/>
</dbReference>
<organism evidence="6 7">
    <name type="scientific">Roseovarius litorisediminis</name>
    <dbReference type="NCBI Taxonomy" id="1312363"/>
    <lineage>
        <taxon>Bacteria</taxon>
        <taxon>Pseudomonadati</taxon>
        <taxon>Pseudomonadota</taxon>
        <taxon>Alphaproteobacteria</taxon>
        <taxon>Rhodobacterales</taxon>
        <taxon>Roseobacteraceae</taxon>
        <taxon>Roseovarius</taxon>
    </lineage>
</organism>
<dbReference type="PANTHER" id="PTHR47359">
    <property type="entry name" value="PEPTIDOGLYCAN DL-ENDOPEPTIDASE CWLO"/>
    <property type="match status" value="1"/>
</dbReference>
<dbReference type="GO" id="GO:0006508">
    <property type="term" value="P:proteolysis"/>
    <property type="evidence" value="ECO:0007669"/>
    <property type="project" value="UniProtKB-KW"/>
</dbReference>
<evidence type="ECO:0000256" key="4">
    <source>
        <dbReference type="ARBA" id="ARBA00022807"/>
    </source>
</evidence>
<name>A0A1Y5SV03_9RHOB</name>
<dbReference type="AlphaFoldDB" id="A0A1Y5SV03"/>
<comment type="similarity">
    <text evidence="1">Belongs to the peptidase C40 family.</text>
</comment>
<dbReference type="Pfam" id="PF00877">
    <property type="entry name" value="NLPC_P60"/>
    <property type="match status" value="1"/>
</dbReference>
<gene>
    <name evidence="6" type="primary">ykfC</name>
    <name evidence="6" type="ORF">PEL8287_02349</name>
</gene>
<evidence type="ECO:0000313" key="7">
    <source>
        <dbReference type="Proteomes" id="UP000193827"/>
    </source>
</evidence>
<keyword evidence="3 6" id="KW-0378">Hydrolase</keyword>
<protein>
    <submittedName>
        <fullName evidence="6">Gamma-D-glutamyl-L-lysine endopeptidase</fullName>
        <ecNumber evidence="6">3.4.-.-</ecNumber>
    </submittedName>
</protein>
<sequence>MTDKFIDRDAFHRDPEPHYIVNPLVDLRQQPDRNRDRQLRYGEHFGVSERKEGWVFGSSDTAPCMGWVPSDAIAPPDNRPAPTHVVAVRQTHVYPEPDLKAPESAALTHLSRVAAGQQEGRFTETELGWIPTSHLSDECATDPVSVAEMYLGTPYLWGGNSVWGIDCSGLVQAAMIACGMDCPPDSWPQEQRLGKALPPDSALLRGDLLFWKGHVAWVCDPETILHANANDMAVAYETIEHAIKRIADQGEGPVTARKRLGGPS</sequence>
<keyword evidence="4" id="KW-0788">Thiol protease</keyword>
<dbReference type="EMBL" id="FWFL01000005">
    <property type="protein sequence ID" value="SLN45641.1"/>
    <property type="molecule type" value="Genomic_DNA"/>
</dbReference>
<evidence type="ECO:0000259" key="5">
    <source>
        <dbReference type="PROSITE" id="PS51935"/>
    </source>
</evidence>
<evidence type="ECO:0000256" key="2">
    <source>
        <dbReference type="ARBA" id="ARBA00022670"/>
    </source>
</evidence>
<dbReference type="InterPro" id="IPR051794">
    <property type="entry name" value="PG_Endopeptidase_C40"/>
</dbReference>
<proteinExistence type="inferred from homology"/>
<dbReference type="Proteomes" id="UP000193827">
    <property type="component" value="Unassembled WGS sequence"/>
</dbReference>
<dbReference type="Gene3D" id="3.90.1720.10">
    <property type="entry name" value="endopeptidase domain like (from Nostoc punctiforme)"/>
    <property type="match status" value="1"/>
</dbReference>
<evidence type="ECO:0000313" key="6">
    <source>
        <dbReference type="EMBL" id="SLN45641.1"/>
    </source>
</evidence>
<dbReference type="InterPro" id="IPR041382">
    <property type="entry name" value="SH3_16"/>
</dbReference>
<dbReference type="RefSeq" id="WP_085892551.1">
    <property type="nucleotide sequence ID" value="NZ_FWFL01000005.1"/>
</dbReference>
<dbReference type="PANTHER" id="PTHR47359:SF3">
    <property type="entry name" value="NLP_P60 DOMAIN-CONTAINING PROTEIN-RELATED"/>
    <property type="match status" value="1"/>
</dbReference>
<dbReference type="GO" id="GO:0008234">
    <property type="term" value="F:cysteine-type peptidase activity"/>
    <property type="evidence" value="ECO:0007669"/>
    <property type="project" value="UniProtKB-KW"/>
</dbReference>
<evidence type="ECO:0000256" key="1">
    <source>
        <dbReference type="ARBA" id="ARBA00007074"/>
    </source>
</evidence>
<keyword evidence="2" id="KW-0645">Protease</keyword>
<dbReference type="Pfam" id="PF18348">
    <property type="entry name" value="SH3_16"/>
    <property type="match status" value="1"/>
</dbReference>
<reference evidence="6 7" key="1">
    <citation type="submission" date="2017-03" db="EMBL/GenBank/DDBJ databases">
        <authorList>
            <person name="Afonso C.L."/>
            <person name="Miller P.J."/>
            <person name="Scott M.A."/>
            <person name="Spackman E."/>
            <person name="Goraichik I."/>
            <person name="Dimitrov K.M."/>
            <person name="Suarez D.L."/>
            <person name="Swayne D.E."/>
        </authorList>
    </citation>
    <scope>NUCLEOTIDE SEQUENCE [LARGE SCALE GENOMIC DNA]</scope>
    <source>
        <strain evidence="6 7">CECT 8287</strain>
    </source>
</reference>